<dbReference type="Pfam" id="PF06133">
    <property type="entry name" value="Com_YlbF"/>
    <property type="match status" value="1"/>
</dbReference>
<accession>A0A1A6G9D9</accession>
<evidence type="ECO:0000313" key="3">
    <source>
        <dbReference type="EMBL" id="ONN44394.1"/>
    </source>
</evidence>
<name>A0A1A6G9D9_ENTMU</name>
<keyword evidence="1" id="KW-0175">Coiled coil</keyword>
<sequence>MQDKTTIQLEVDQLATLLKKNETITRYQELEHKVKHSRYLNQQTEALKQAQKDAVQYAHYGQKEAEKEAIKRIEVLTQSIDEYPLVIAYRRQLMEANELLQHLTQMIQNEINEYIEEEHNASKN</sequence>
<dbReference type="STRING" id="53346.A5802_002487"/>
<feature type="coiled-coil region" evidence="1">
    <location>
        <begin position="86"/>
        <end position="120"/>
    </location>
</feature>
<dbReference type="Proteomes" id="UP000189299">
    <property type="component" value="Unassembled WGS sequence"/>
</dbReference>
<dbReference type="Gene3D" id="1.20.1500.10">
    <property type="entry name" value="YheA/YmcA-like"/>
    <property type="match status" value="1"/>
</dbReference>
<proteinExistence type="predicted"/>
<dbReference type="InterPro" id="IPR023378">
    <property type="entry name" value="YheA/YmcA-like_dom_sf"/>
</dbReference>
<dbReference type="SUPFAM" id="SSF158622">
    <property type="entry name" value="YheA/YmcA-like"/>
    <property type="match status" value="1"/>
</dbReference>
<evidence type="ECO:0000313" key="2">
    <source>
        <dbReference type="EMBL" id="NMP57084.1"/>
    </source>
</evidence>
<dbReference type="InterPro" id="IPR052767">
    <property type="entry name" value="Bact_com_dev_regulator"/>
</dbReference>
<gene>
    <name evidence="3" type="ORF">BTN92_02945</name>
    <name evidence="2" type="ORF">HI921_01175</name>
</gene>
<comment type="caution">
    <text evidence="3">The sequence shown here is derived from an EMBL/GenBank/DDBJ whole genome shotgun (WGS) entry which is preliminary data.</text>
</comment>
<dbReference type="EMBL" id="MSTR01000002">
    <property type="protein sequence ID" value="ONN44394.1"/>
    <property type="molecule type" value="Genomic_DNA"/>
</dbReference>
<evidence type="ECO:0000313" key="4">
    <source>
        <dbReference type="Proteomes" id="UP000189299"/>
    </source>
</evidence>
<dbReference type="Proteomes" id="UP000557857">
    <property type="component" value="Unassembled WGS sequence"/>
</dbReference>
<dbReference type="InterPro" id="IPR010368">
    <property type="entry name" value="Com_YlbF"/>
</dbReference>
<evidence type="ECO:0000256" key="1">
    <source>
        <dbReference type="SAM" id="Coils"/>
    </source>
</evidence>
<reference evidence="3 4" key="1">
    <citation type="submission" date="2016-12" db="EMBL/GenBank/DDBJ databases">
        <authorList>
            <person name="Song W.-J."/>
            <person name="Kurnit D.M."/>
        </authorList>
    </citation>
    <scope>NUCLEOTIDE SEQUENCE [LARGE SCALE GENOMIC DNA]</scope>
    <source>
        <strain evidence="3 4">CGB1038-1_S1</strain>
    </source>
</reference>
<protein>
    <recommendedName>
        <fullName evidence="6">YlbF family regulator</fullName>
    </recommendedName>
</protein>
<dbReference type="OrthoDB" id="2167788at2"/>
<dbReference type="PANTHER" id="PTHR38448">
    <property type="entry name" value="REGULATORY PROTEIN YLBF-RELATED"/>
    <property type="match status" value="1"/>
</dbReference>
<dbReference type="PANTHER" id="PTHR38448:SF1">
    <property type="entry name" value="YLBF FAMILY REGULATOR"/>
    <property type="match status" value="1"/>
</dbReference>
<reference evidence="2 5" key="2">
    <citation type="submission" date="2020-04" db="EMBL/GenBank/DDBJ databases">
        <authorList>
            <person name="Abaymova A."/>
            <person name="Teymurazov M."/>
            <person name="Tazyna O."/>
            <person name="Chatushin Y."/>
            <person name="Svetoch E."/>
            <person name="Pereligyn V."/>
            <person name="Pohylenko V."/>
            <person name="Platonov M."/>
            <person name="Kartsev N."/>
            <person name="Skryabin Y."/>
            <person name="Sizova A."/>
            <person name="Solomentsev V."/>
            <person name="Kislichkina A."/>
            <person name="Bogun A."/>
        </authorList>
    </citation>
    <scope>NUCLEOTIDE SEQUENCE [LARGE SCALE GENOMIC DNA]</scope>
    <source>
        <strain evidence="2">SCPM-O-B-8398</strain>
        <strain evidence="5">SCPM-O-B-8398 (E28)</strain>
    </source>
</reference>
<evidence type="ECO:0000313" key="5">
    <source>
        <dbReference type="Proteomes" id="UP000557857"/>
    </source>
</evidence>
<dbReference type="RefSeq" id="WP_065095881.1">
    <property type="nucleotide sequence ID" value="NZ_CABHEA010000016.1"/>
</dbReference>
<dbReference type="PIRSF" id="PIRSF021287">
    <property type="entry name" value="Biofilm_formation_YmcA"/>
    <property type="match status" value="1"/>
</dbReference>
<dbReference type="EMBL" id="JABCAG010000002">
    <property type="protein sequence ID" value="NMP57084.1"/>
    <property type="molecule type" value="Genomic_DNA"/>
</dbReference>
<organism evidence="3 4">
    <name type="scientific">Enterococcus mundtii</name>
    <dbReference type="NCBI Taxonomy" id="53346"/>
    <lineage>
        <taxon>Bacteria</taxon>
        <taxon>Bacillati</taxon>
        <taxon>Bacillota</taxon>
        <taxon>Bacilli</taxon>
        <taxon>Lactobacillales</taxon>
        <taxon>Enterococcaceae</taxon>
        <taxon>Enterococcus</taxon>
    </lineage>
</organism>
<evidence type="ECO:0008006" key="6">
    <source>
        <dbReference type="Google" id="ProtNLM"/>
    </source>
</evidence>
<dbReference type="AlphaFoldDB" id="A0A1A6G9D9"/>
<dbReference type="InterPro" id="IPR016783">
    <property type="entry name" value="Biofilm_formation_YmcA"/>
</dbReference>